<feature type="compositionally biased region" description="Basic and acidic residues" evidence="4">
    <location>
        <begin position="295"/>
        <end position="307"/>
    </location>
</feature>
<feature type="compositionally biased region" description="Low complexity" evidence="4">
    <location>
        <begin position="265"/>
        <end position="276"/>
    </location>
</feature>
<dbReference type="PANTHER" id="PTHR19211:SF6">
    <property type="entry name" value="BLL7188 PROTEIN"/>
    <property type="match status" value="1"/>
</dbReference>
<evidence type="ECO:0000313" key="7">
    <source>
        <dbReference type="Proteomes" id="UP000440096"/>
    </source>
</evidence>
<evidence type="ECO:0000259" key="5">
    <source>
        <dbReference type="PROSITE" id="PS50893"/>
    </source>
</evidence>
<organism evidence="6 7">
    <name type="scientific">Amycolatopsis pithecellobii</name>
    <dbReference type="NCBI Taxonomy" id="664692"/>
    <lineage>
        <taxon>Bacteria</taxon>
        <taxon>Bacillati</taxon>
        <taxon>Actinomycetota</taxon>
        <taxon>Actinomycetes</taxon>
        <taxon>Pseudonocardiales</taxon>
        <taxon>Pseudonocardiaceae</taxon>
        <taxon>Amycolatopsis</taxon>
    </lineage>
</organism>
<feature type="region of interest" description="Disordered" evidence="4">
    <location>
        <begin position="263"/>
        <end position="307"/>
    </location>
</feature>
<dbReference type="PROSITE" id="PS50893">
    <property type="entry name" value="ABC_TRANSPORTER_2"/>
    <property type="match status" value="2"/>
</dbReference>
<evidence type="ECO:0000256" key="1">
    <source>
        <dbReference type="ARBA" id="ARBA00022737"/>
    </source>
</evidence>
<keyword evidence="7" id="KW-1185">Reference proteome</keyword>
<dbReference type="InterPro" id="IPR027417">
    <property type="entry name" value="P-loop_NTPase"/>
</dbReference>
<dbReference type="PANTHER" id="PTHR19211">
    <property type="entry name" value="ATP-BINDING TRANSPORT PROTEIN-RELATED"/>
    <property type="match status" value="1"/>
</dbReference>
<accession>A0A6N7YPS0</accession>
<dbReference type="Pfam" id="PF00005">
    <property type="entry name" value="ABC_tran"/>
    <property type="match status" value="2"/>
</dbReference>
<name>A0A6N7YPS0_9PSEU</name>
<dbReference type="GO" id="GO:0005524">
    <property type="term" value="F:ATP binding"/>
    <property type="evidence" value="ECO:0007669"/>
    <property type="project" value="UniProtKB-KW"/>
</dbReference>
<dbReference type="InterPro" id="IPR003593">
    <property type="entry name" value="AAA+_ATPase"/>
</dbReference>
<keyword evidence="3 6" id="KW-0067">ATP-binding</keyword>
<evidence type="ECO:0000313" key="6">
    <source>
        <dbReference type="EMBL" id="MTD53888.1"/>
    </source>
</evidence>
<dbReference type="InterPro" id="IPR003439">
    <property type="entry name" value="ABC_transporter-like_ATP-bd"/>
</dbReference>
<dbReference type="NCBIfam" id="NF000355">
    <property type="entry name" value="ribo_prot_ABC_F"/>
    <property type="match status" value="1"/>
</dbReference>
<dbReference type="Proteomes" id="UP000440096">
    <property type="component" value="Unassembled WGS sequence"/>
</dbReference>
<protein>
    <submittedName>
        <fullName evidence="6">ATP-binding cassette domain-containing protein</fullName>
    </submittedName>
</protein>
<dbReference type="CDD" id="cd03221">
    <property type="entry name" value="ABCF_EF-3"/>
    <property type="match status" value="2"/>
</dbReference>
<evidence type="ECO:0000256" key="2">
    <source>
        <dbReference type="ARBA" id="ARBA00022741"/>
    </source>
</evidence>
<dbReference type="Gene3D" id="3.40.50.300">
    <property type="entry name" value="P-loop containing nucleotide triphosphate hydrolases"/>
    <property type="match status" value="2"/>
</dbReference>
<comment type="caution">
    <text evidence="6">The sequence shown here is derived from an EMBL/GenBank/DDBJ whole genome shotgun (WGS) entry which is preliminary data.</text>
</comment>
<proteinExistence type="predicted"/>
<keyword evidence="2" id="KW-0547">Nucleotide-binding</keyword>
<sequence>MSDAFIVCSELSFSWPDDTVVFQDLSFTVGAGRTGLVAPNGAGKSTLLRLIAGELRPGGGSVSVDGLLGYLPQTLPLAGNRSVAEVLGIAPALDALTALESGDASEEHFTTIGTDWDIEERTRAQLDRLGLGGLPFDRPLWTLSGGQIVSLGLAAQLLKRPDVLLLDEPTNNLDLDARRDLYHVLDDWPGCLLLVSHDRALLDRMDRIAELERGDLSFYGGNFTEYEQAVRAEQEVAEKNVRNAEQEVKREKREMQQARERAARRASNAARNAGNAGLPKILAGARKRRAQESAGKADETHAARVGDAKARLDQAERALRDEQKLVLVLPETQVPAGRTVFLGERMQVSYGSRPVFAGDGVDLEIRGPERIALTGPNGAGKSTLLRLISGAVAPDAGEVTRARGRVAYLSQRLDLLAEDRTVAENLAAFAPGMPQQQRMNLLAKFLFRGARMHLPVGALSGGERLRATLACVLCAEPAPQLLLLDEPTNNLDLVSVGQLESALTAYQGAFVVVSHDERFLAEIKVNRRLRLANGLLAEGP</sequence>
<evidence type="ECO:0000256" key="4">
    <source>
        <dbReference type="SAM" id="MobiDB-lite"/>
    </source>
</evidence>
<dbReference type="FunFam" id="3.40.50.300:FF:001320">
    <property type="entry name" value="Heme ABC transporter ATP-binding protein"/>
    <property type="match status" value="1"/>
</dbReference>
<dbReference type="InterPro" id="IPR050611">
    <property type="entry name" value="ABCF"/>
</dbReference>
<dbReference type="OrthoDB" id="3169603at2"/>
<feature type="domain" description="ABC transporter" evidence="5">
    <location>
        <begin position="6"/>
        <end position="238"/>
    </location>
</feature>
<gene>
    <name evidence="6" type="ORF">GKO32_07840</name>
</gene>
<dbReference type="EMBL" id="WMBA01000008">
    <property type="protein sequence ID" value="MTD53888.1"/>
    <property type="molecule type" value="Genomic_DNA"/>
</dbReference>
<dbReference type="AlphaFoldDB" id="A0A6N7YPS0"/>
<dbReference type="SMART" id="SM00382">
    <property type="entry name" value="AAA"/>
    <property type="match status" value="2"/>
</dbReference>
<dbReference type="FunFam" id="3.40.50.300:FF:000597">
    <property type="entry name" value="ABC transporter ATP-binding protein"/>
    <property type="match status" value="1"/>
</dbReference>
<reference evidence="6 7" key="1">
    <citation type="submission" date="2019-11" db="EMBL/GenBank/DDBJ databases">
        <title>Draft genome of Amycolatopsis RM579.</title>
        <authorList>
            <person name="Duangmal K."/>
            <person name="Mingma R."/>
        </authorList>
    </citation>
    <scope>NUCLEOTIDE SEQUENCE [LARGE SCALE GENOMIC DNA]</scope>
    <source>
        <strain evidence="6 7">RM579</strain>
    </source>
</reference>
<dbReference type="GO" id="GO:0016887">
    <property type="term" value="F:ATP hydrolysis activity"/>
    <property type="evidence" value="ECO:0007669"/>
    <property type="project" value="InterPro"/>
</dbReference>
<evidence type="ECO:0000256" key="3">
    <source>
        <dbReference type="ARBA" id="ARBA00022840"/>
    </source>
</evidence>
<dbReference type="SUPFAM" id="SSF52540">
    <property type="entry name" value="P-loop containing nucleoside triphosphate hydrolases"/>
    <property type="match status" value="2"/>
</dbReference>
<dbReference type="RefSeq" id="WP_154756126.1">
    <property type="nucleotide sequence ID" value="NZ_WMBA01000008.1"/>
</dbReference>
<feature type="domain" description="ABC transporter" evidence="5">
    <location>
        <begin position="343"/>
        <end position="540"/>
    </location>
</feature>
<keyword evidence="1" id="KW-0677">Repeat</keyword>